<protein>
    <submittedName>
        <fullName evidence="1">Uncharacterized protein</fullName>
    </submittedName>
</protein>
<dbReference type="RefSeq" id="WP_214385509.1">
    <property type="nucleotide sequence ID" value="NZ_JAFLWW010000001.1"/>
</dbReference>
<dbReference type="AlphaFoldDB" id="A0A9X1A6X0"/>
<sequence>MTQQSKSFLGAARHAVAITPHLTTIFQETRAITCTGDGTAAIRFADSAADVTVSLVAGTVYPYAITSCRITGTTATGIVGLY</sequence>
<organism evidence="1 2">
    <name type="scientific">Aminobacter anthyllidis</name>
    <dbReference type="NCBI Taxonomy" id="1035067"/>
    <lineage>
        <taxon>Bacteria</taxon>
        <taxon>Pseudomonadati</taxon>
        <taxon>Pseudomonadota</taxon>
        <taxon>Alphaproteobacteria</taxon>
        <taxon>Hyphomicrobiales</taxon>
        <taxon>Phyllobacteriaceae</taxon>
        <taxon>Aminobacter</taxon>
    </lineage>
</organism>
<name>A0A9X1A6X0_9HYPH</name>
<comment type="caution">
    <text evidence="1">The sequence shown here is derived from an EMBL/GenBank/DDBJ whole genome shotgun (WGS) entry which is preliminary data.</text>
</comment>
<reference evidence="1" key="1">
    <citation type="journal article" date="2021" name="Microorganisms">
        <title>Phylogenomic Reconstruction and Metabolic Potential of the Genus Aminobacter.</title>
        <authorList>
            <person name="Artuso I."/>
            <person name="Turrini P."/>
            <person name="Pirolo M."/>
            <person name="Lugli G.A."/>
            <person name="Ventura M."/>
            <person name="Visca P."/>
        </authorList>
    </citation>
    <scope>NUCLEOTIDE SEQUENCE</scope>
    <source>
        <strain evidence="1">LMG 26462</strain>
    </source>
</reference>
<proteinExistence type="predicted"/>
<evidence type="ECO:0000313" key="1">
    <source>
        <dbReference type="EMBL" id="MBT1154362.1"/>
    </source>
</evidence>
<reference evidence="1" key="2">
    <citation type="submission" date="2021-03" db="EMBL/GenBank/DDBJ databases">
        <authorList>
            <person name="Artuso I."/>
            <person name="Turrini P."/>
            <person name="Pirolo M."/>
            <person name="Lugli G.A."/>
            <person name="Ventura M."/>
            <person name="Visca P."/>
        </authorList>
    </citation>
    <scope>NUCLEOTIDE SEQUENCE</scope>
    <source>
        <strain evidence="1">LMG 26462</strain>
    </source>
</reference>
<dbReference type="Proteomes" id="UP001138921">
    <property type="component" value="Unassembled WGS sequence"/>
</dbReference>
<keyword evidence="2" id="KW-1185">Reference proteome</keyword>
<dbReference type="EMBL" id="JAFLWW010000001">
    <property type="protein sequence ID" value="MBT1154362.1"/>
    <property type="molecule type" value="Genomic_DNA"/>
</dbReference>
<evidence type="ECO:0000313" key="2">
    <source>
        <dbReference type="Proteomes" id="UP001138921"/>
    </source>
</evidence>
<gene>
    <name evidence="1" type="ORF">J1C56_02025</name>
</gene>
<accession>A0A9X1A6X0</accession>